<gene>
    <name evidence="8" type="ORF">AB2U05_29630</name>
</gene>
<feature type="DNA-binding region" description="OmpR/PhoB-type" evidence="6">
    <location>
        <begin position="1"/>
        <end position="103"/>
    </location>
</feature>
<protein>
    <submittedName>
        <fullName evidence="8">BTAD domain-containing putative transcriptional regulator</fullName>
    </submittedName>
</protein>
<reference evidence="8" key="1">
    <citation type="submission" date="2024-07" db="EMBL/GenBank/DDBJ databases">
        <authorList>
            <person name="Yu S.T."/>
        </authorList>
    </citation>
    <scope>NUCLEOTIDE SEQUENCE</scope>
    <source>
        <strain evidence="8">Y1</strain>
    </source>
</reference>
<accession>A0AB39TTB8</accession>
<dbReference type="EMBL" id="CP163445">
    <property type="protein sequence ID" value="XDQ82349.1"/>
    <property type="molecule type" value="Genomic_DNA"/>
</dbReference>
<dbReference type="CDD" id="cd15831">
    <property type="entry name" value="BTAD"/>
    <property type="match status" value="1"/>
</dbReference>
<dbReference type="Gene3D" id="1.10.10.10">
    <property type="entry name" value="Winged helix-like DNA-binding domain superfamily/Winged helix DNA-binding domain"/>
    <property type="match status" value="1"/>
</dbReference>
<keyword evidence="2" id="KW-0902">Two-component regulatory system</keyword>
<dbReference type="AlphaFoldDB" id="A0AB39TTB8"/>
<evidence type="ECO:0000256" key="4">
    <source>
        <dbReference type="ARBA" id="ARBA00023125"/>
    </source>
</evidence>
<dbReference type="InterPro" id="IPR036388">
    <property type="entry name" value="WH-like_DNA-bd_sf"/>
</dbReference>
<dbReference type="InterPro" id="IPR016032">
    <property type="entry name" value="Sig_transdc_resp-reg_C-effctor"/>
</dbReference>
<keyword evidence="5" id="KW-0804">Transcription</keyword>
<keyword evidence="4 6" id="KW-0238">DNA-binding</keyword>
<dbReference type="SMART" id="SM00862">
    <property type="entry name" value="Trans_reg_C"/>
    <property type="match status" value="1"/>
</dbReference>
<dbReference type="GO" id="GO:0000160">
    <property type="term" value="P:phosphorelay signal transduction system"/>
    <property type="evidence" value="ECO:0007669"/>
    <property type="project" value="UniProtKB-KW"/>
</dbReference>
<dbReference type="InterPro" id="IPR051677">
    <property type="entry name" value="AfsR-DnrI-RedD_regulator"/>
</dbReference>
<evidence type="ECO:0000256" key="5">
    <source>
        <dbReference type="ARBA" id="ARBA00023163"/>
    </source>
</evidence>
<evidence type="ECO:0000313" key="8">
    <source>
        <dbReference type="EMBL" id="XDQ82349.1"/>
    </source>
</evidence>
<dbReference type="Pfam" id="PF03704">
    <property type="entry name" value="BTAD"/>
    <property type="match status" value="1"/>
</dbReference>
<dbReference type="PANTHER" id="PTHR35807:SF1">
    <property type="entry name" value="TRANSCRIPTIONAL REGULATOR REDD"/>
    <property type="match status" value="1"/>
</dbReference>
<sequence length="263" mass="29374">MAEVHANQFDVLGPLGVRADGIPVNPGSARQRAVLTALLLTPGQPVTPEQLSEAVWPRNPPNDVMANLHSYVSNLRRILEPNRRPRSRDTVLRREPAGYVLAVEANSIDAVRFERQLYEGRRQLQSGAHRQASLTLAGALALWRGPAFPEVSDYALGAQAASRFEELRLLALESLWEAELAEERDFSVIAAELPALTMRFPTRERFSWLLMKALYRSGRRAEAIEAYHRTRRTLAEEYGVDPGAELQQLFGTILRGEPVAGRC</sequence>
<evidence type="ECO:0000256" key="3">
    <source>
        <dbReference type="ARBA" id="ARBA00023015"/>
    </source>
</evidence>
<dbReference type="GO" id="GO:0006355">
    <property type="term" value="P:regulation of DNA-templated transcription"/>
    <property type="evidence" value="ECO:0007669"/>
    <property type="project" value="InterPro"/>
</dbReference>
<evidence type="ECO:0000256" key="1">
    <source>
        <dbReference type="ARBA" id="ARBA00005820"/>
    </source>
</evidence>
<dbReference type="InterPro" id="IPR001867">
    <property type="entry name" value="OmpR/PhoB-type_DNA-bd"/>
</dbReference>
<dbReference type="PANTHER" id="PTHR35807">
    <property type="entry name" value="TRANSCRIPTIONAL REGULATOR REDD-RELATED"/>
    <property type="match status" value="1"/>
</dbReference>
<evidence type="ECO:0000259" key="7">
    <source>
        <dbReference type="PROSITE" id="PS51755"/>
    </source>
</evidence>
<dbReference type="InterPro" id="IPR005158">
    <property type="entry name" value="BTAD"/>
</dbReference>
<dbReference type="PROSITE" id="PS51755">
    <property type="entry name" value="OMPR_PHOB"/>
    <property type="match status" value="1"/>
</dbReference>
<dbReference type="InterPro" id="IPR011990">
    <property type="entry name" value="TPR-like_helical_dom_sf"/>
</dbReference>
<dbReference type="SUPFAM" id="SSF46894">
    <property type="entry name" value="C-terminal effector domain of the bipartite response regulators"/>
    <property type="match status" value="1"/>
</dbReference>
<proteinExistence type="inferred from homology"/>
<dbReference type="Pfam" id="PF00486">
    <property type="entry name" value="Trans_reg_C"/>
    <property type="match status" value="1"/>
</dbReference>
<evidence type="ECO:0000256" key="6">
    <source>
        <dbReference type="PROSITE-ProRule" id="PRU01091"/>
    </source>
</evidence>
<dbReference type="SMART" id="SM01043">
    <property type="entry name" value="BTAD"/>
    <property type="match status" value="1"/>
</dbReference>
<dbReference type="Gene3D" id="1.25.40.10">
    <property type="entry name" value="Tetratricopeptide repeat domain"/>
    <property type="match status" value="1"/>
</dbReference>
<dbReference type="SUPFAM" id="SSF48452">
    <property type="entry name" value="TPR-like"/>
    <property type="match status" value="1"/>
</dbReference>
<dbReference type="RefSeq" id="WP_045710668.1">
    <property type="nucleotide sequence ID" value="NZ_CP163445.1"/>
</dbReference>
<dbReference type="GO" id="GO:0003677">
    <property type="term" value="F:DNA binding"/>
    <property type="evidence" value="ECO:0007669"/>
    <property type="project" value="UniProtKB-UniRule"/>
</dbReference>
<name>A0AB39TTB8_9ACTN</name>
<evidence type="ECO:0000256" key="2">
    <source>
        <dbReference type="ARBA" id="ARBA00023012"/>
    </source>
</evidence>
<comment type="similarity">
    <text evidence="1">Belongs to the AfsR/DnrI/RedD regulatory family.</text>
</comment>
<feature type="domain" description="OmpR/PhoB-type" evidence="7">
    <location>
        <begin position="1"/>
        <end position="103"/>
    </location>
</feature>
<keyword evidence="3" id="KW-0805">Transcription regulation</keyword>
<organism evidence="8">
    <name type="scientific">Streptomyces sp. Y1</name>
    <dbReference type="NCBI Taxonomy" id="3238634"/>
    <lineage>
        <taxon>Bacteria</taxon>
        <taxon>Bacillati</taxon>
        <taxon>Actinomycetota</taxon>
        <taxon>Actinomycetes</taxon>
        <taxon>Kitasatosporales</taxon>
        <taxon>Streptomycetaceae</taxon>
        <taxon>Streptomyces</taxon>
    </lineage>
</organism>